<dbReference type="Pfam" id="PF04264">
    <property type="entry name" value="YceI"/>
    <property type="match status" value="1"/>
</dbReference>
<dbReference type="InterPro" id="IPR036761">
    <property type="entry name" value="TTHA0802/YceI-like_sf"/>
</dbReference>
<keyword evidence="4" id="KW-1185">Reference proteome</keyword>
<dbReference type="RefSeq" id="WP_205459567.1">
    <property type="nucleotide sequence ID" value="NZ_JAFHKK010000022.1"/>
</dbReference>
<dbReference type="PANTHER" id="PTHR34406">
    <property type="entry name" value="PROTEIN YCEI"/>
    <property type="match status" value="1"/>
</dbReference>
<dbReference type="InterPro" id="IPR007372">
    <property type="entry name" value="Lipid/polyisoprenoid-bd_YceI"/>
</dbReference>
<gene>
    <name evidence="3" type="ORF">JWV37_09525</name>
</gene>
<name>A0ABS2WV02_9BACT</name>
<evidence type="ECO:0000256" key="1">
    <source>
        <dbReference type="SAM" id="SignalP"/>
    </source>
</evidence>
<protein>
    <submittedName>
        <fullName evidence="3">Polyisoprenoid-binding protein</fullName>
    </submittedName>
</protein>
<feature type="signal peptide" evidence="1">
    <location>
        <begin position="1"/>
        <end position="20"/>
    </location>
</feature>
<dbReference type="EMBL" id="JAFHKK010000022">
    <property type="protein sequence ID" value="MBN2965019.1"/>
    <property type="molecule type" value="Genomic_DNA"/>
</dbReference>
<evidence type="ECO:0000313" key="4">
    <source>
        <dbReference type="Proteomes" id="UP000703590"/>
    </source>
</evidence>
<evidence type="ECO:0000259" key="2">
    <source>
        <dbReference type="SMART" id="SM00867"/>
    </source>
</evidence>
<comment type="caution">
    <text evidence="3">The sequence shown here is derived from an EMBL/GenBank/DDBJ whole genome shotgun (WGS) entry which is preliminary data.</text>
</comment>
<feature type="chain" id="PRO_5045444474" evidence="1">
    <location>
        <begin position="21"/>
        <end position="192"/>
    </location>
</feature>
<keyword evidence="1" id="KW-0732">Signal</keyword>
<sequence>MKKFIVSLLFLALFLTGASAKDYVLDGAHSSVEFSVKHLMISSVKGNFDSYKATFAFDPATKTFSELKATVDTTSVNTANQKRDDHLRSPDFFDAANHPTLTFVMKSYVANGDVGVMKGDLTIRGITRSVELKTTINGIIADMQGKERVGFTLEGKVDRKDFGLTWNRALEAGGVVVGDEVKITVEVQMVAS</sequence>
<dbReference type="SUPFAM" id="SSF101874">
    <property type="entry name" value="YceI-like"/>
    <property type="match status" value="1"/>
</dbReference>
<dbReference type="PANTHER" id="PTHR34406:SF1">
    <property type="entry name" value="PROTEIN YCEI"/>
    <property type="match status" value="1"/>
</dbReference>
<dbReference type="Proteomes" id="UP000703590">
    <property type="component" value="Unassembled WGS sequence"/>
</dbReference>
<evidence type="ECO:0000313" key="3">
    <source>
        <dbReference type="EMBL" id="MBN2965019.1"/>
    </source>
</evidence>
<dbReference type="Gene3D" id="2.40.128.110">
    <property type="entry name" value="Lipid/polyisoprenoid-binding, YceI-like"/>
    <property type="match status" value="1"/>
</dbReference>
<accession>A0ABS2WV02</accession>
<reference evidence="3" key="2">
    <citation type="submission" date="2021-02" db="EMBL/GenBank/DDBJ databases">
        <authorList>
            <person name="Merkel A.Y."/>
        </authorList>
    </citation>
    <scope>NUCLEOTIDE SEQUENCE</scope>
    <source>
        <strain evidence="3">T05b</strain>
    </source>
</reference>
<reference evidence="3" key="1">
    <citation type="submission" date="2021-02" db="EMBL/GenBank/DDBJ databases">
        <title>Sulfurospirillum tamanensis sp. nov.</title>
        <authorList>
            <person name="Frolova A."/>
            <person name="Merkel A."/>
            <person name="Slobodkin A."/>
        </authorList>
    </citation>
    <scope>NUCLEOTIDE SEQUENCE</scope>
    <source>
        <strain evidence="3">T05b</strain>
    </source>
</reference>
<dbReference type="SMART" id="SM00867">
    <property type="entry name" value="YceI"/>
    <property type="match status" value="1"/>
</dbReference>
<feature type="domain" description="Lipid/polyisoprenoid-binding YceI-like" evidence="2">
    <location>
        <begin position="22"/>
        <end position="190"/>
    </location>
</feature>
<proteinExistence type="predicted"/>
<organism evidence="3 4">
    <name type="scientific">Sulfurospirillum tamanense</name>
    <dbReference type="NCBI Taxonomy" id="2813362"/>
    <lineage>
        <taxon>Bacteria</taxon>
        <taxon>Pseudomonadati</taxon>
        <taxon>Campylobacterota</taxon>
        <taxon>Epsilonproteobacteria</taxon>
        <taxon>Campylobacterales</taxon>
        <taxon>Sulfurospirillaceae</taxon>
        <taxon>Sulfurospirillum</taxon>
    </lineage>
</organism>